<dbReference type="EMBL" id="CAKJTG010000007">
    <property type="protein sequence ID" value="CAG9607920.1"/>
    <property type="molecule type" value="Genomic_DNA"/>
</dbReference>
<dbReference type="Proteomes" id="UP000789845">
    <property type="component" value="Unassembled WGS sequence"/>
</dbReference>
<evidence type="ECO:0000259" key="1">
    <source>
        <dbReference type="Pfam" id="PF04536"/>
    </source>
</evidence>
<comment type="caution">
    <text evidence="2">The sequence shown here is derived from an EMBL/GenBank/DDBJ whole genome shotgun (WGS) entry which is preliminary data.</text>
</comment>
<evidence type="ECO:0000313" key="2">
    <source>
        <dbReference type="EMBL" id="CAG9607920.1"/>
    </source>
</evidence>
<name>A0A9C7LAX4_9BACI</name>
<dbReference type="Pfam" id="PF04536">
    <property type="entry name" value="TPM_phosphatase"/>
    <property type="match status" value="1"/>
</dbReference>
<feature type="domain" description="TPM" evidence="1">
    <location>
        <begin position="3"/>
        <end position="79"/>
    </location>
</feature>
<dbReference type="Gene3D" id="3.10.310.50">
    <property type="match status" value="1"/>
</dbReference>
<proteinExistence type="predicted"/>
<dbReference type="AlphaFoldDB" id="A0A9C7LAX4"/>
<organism evidence="2 3">
    <name type="scientific">Pseudoneobacillus rhizosphaerae</name>
    <dbReference type="NCBI Taxonomy" id="2880968"/>
    <lineage>
        <taxon>Bacteria</taxon>
        <taxon>Bacillati</taxon>
        <taxon>Bacillota</taxon>
        <taxon>Bacilli</taxon>
        <taxon>Bacillales</taxon>
        <taxon>Bacillaceae</taxon>
        <taxon>Pseudoneobacillus</taxon>
    </lineage>
</organism>
<dbReference type="PANTHER" id="PTHR30373">
    <property type="entry name" value="UPF0603 PROTEIN YGCG"/>
    <property type="match status" value="1"/>
</dbReference>
<gene>
    <name evidence="2" type="ORF">NEOCIP111885_01612</name>
</gene>
<protein>
    <recommendedName>
        <fullName evidence="1">TPM domain-containing protein</fullName>
    </recommendedName>
</protein>
<dbReference type="PANTHER" id="PTHR30373:SF2">
    <property type="entry name" value="UPF0603 PROTEIN YGCG"/>
    <property type="match status" value="1"/>
</dbReference>
<evidence type="ECO:0000313" key="3">
    <source>
        <dbReference type="Proteomes" id="UP000789845"/>
    </source>
</evidence>
<sequence length="94" mass="10735">MRTVVTTREQPTQEFLNTAFRQYGIGSKSEDNGVLIVLAMADWRVWIEVAYGLEGRVPDGKVGWILAGYTFPYLKNQKPYWPLIKSIKNKGSIK</sequence>
<dbReference type="InterPro" id="IPR007621">
    <property type="entry name" value="TPM_dom"/>
</dbReference>
<reference evidence="2" key="1">
    <citation type="submission" date="2021-10" db="EMBL/GenBank/DDBJ databases">
        <authorList>
            <person name="Criscuolo A."/>
        </authorList>
    </citation>
    <scope>NUCLEOTIDE SEQUENCE</scope>
    <source>
        <strain evidence="2">CIP111885</strain>
    </source>
</reference>
<accession>A0A9C7LAX4</accession>
<keyword evidence="3" id="KW-1185">Reference proteome</keyword>